<accession>A0A2S1LYQ4</accession>
<evidence type="ECO:0000313" key="3">
    <source>
        <dbReference type="Proteomes" id="UP000244655"/>
    </source>
</evidence>
<organism evidence="2 3">
    <name type="scientific">Candidatus Borreliella tachyglossi</name>
    <dbReference type="NCBI Taxonomy" id="1964448"/>
    <lineage>
        <taxon>Bacteria</taxon>
        <taxon>Pseudomonadati</taxon>
        <taxon>Spirochaetota</taxon>
        <taxon>Spirochaetia</taxon>
        <taxon>Spirochaetales</taxon>
        <taxon>Borreliaceae</taxon>
        <taxon>Borreliella</taxon>
    </lineage>
</organism>
<dbReference type="EMBL" id="CP025789">
    <property type="protein sequence ID" value="AWG43416.1"/>
    <property type="molecule type" value="Genomic_DNA"/>
</dbReference>
<reference evidence="2 3" key="1">
    <citation type="submission" date="2018-01" db="EMBL/GenBank/DDBJ databases">
        <title>Genome sequence of Borrelia tachyglossi.</title>
        <authorList>
            <person name="Gofton A.W."/>
        </authorList>
    </citation>
    <scope>NUCLEOTIDE SEQUENCE [LARGE SCALE GENOMIC DNA]</scope>
    <source>
        <strain evidence="2 3">Bc-F10-1268</strain>
        <plasmid evidence="2 3">pl20</plasmid>
        <plasmid evidence="1 3">pl29</plasmid>
    </source>
</reference>
<dbReference type="Proteomes" id="UP000244655">
    <property type="component" value="Plasmid pl29"/>
</dbReference>
<evidence type="ECO:0000313" key="1">
    <source>
        <dbReference type="EMBL" id="AWG43341.1"/>
    </source>
</evidence>
<dbReference type="RefSeq" id="WP_108729737.1">
    <property type="nucleotide sequence ID" value="NZ_CP025787.1"/>
</dbReference>
<protein>
    <recommendedName>
        <fullName evidence="4">Outer surface protein</fullName>
    </recommendedName>
</protein>
<gene>
    <name evidence="1" type="ORF">CR532_04910</name>
    <name evidence="2" type="ORF">CR532_05320</name>
</gene>
<keyword evidence="3" id="KW-1185">Reference proteome</keyword>
<dbReference type="AlphaFoldDB" id="A0A2S1LYQ4"/>
<keyword evidence="2" id="KW-0614">Plasmid</keyword>
<evidence type="ECO:0008006" key="4">
    <source>
        <dbReference type="Google" id="ProtNLM"/>
    </source>
</evidence>
<geneLocation type="plasmid" evidence="1 3">
    <name>pl29</name>
</geneLocation>
<geneLocation type="plasmid" evidence="2 3">
    <name>pl20</name>
</geneLocation>
<evidence type="ECO:0000313" key="2">
    <source>
        <dbReference type="EMBL" id="AWG43416.1"/>
    </source>
</evidence>
<name>A0A2S1LYQ4_9SPIR</name>
<dbReference type="Proteomes" id="UP000244655">
    <property type="component" value="Plasmid pl20"/>
</dbReference>
<proteinExistence type="predicted"/>
<dbReference type="Pfam" id="PF02999">
    <property type="entry name" value="Borrelia_orfD"/>
    <property type="match status" value="1"/>
</dbReference>
<sequence>MKTKIFKFILLFTLLGCDTIASLRQEPRQPQETTLASLSAYEDKLASYVMYLQTWLVRTKQKVKDKDYPKFEFFDTTTLKYEHTLKALKDNIAKYKTYILYVKPIATAVYNKYSKAL</sequence>
<dbReference type="EMBL" id="CP025787">
    <property type="protein sequence ID" value="AWG43341.1"/>
    <property type="molecule type" value="Genomic_DNA"/>
</dbReference>
<dbReference type="OrthoDB" id="351055at2"/>
<dbReference type="InterPro" id="IPR004248">
    <property type="entry name" value="Borrelia_plasmid_OrfD"/>
</dbReference>